<accession>A0A7W5TT63</accession>
<dbReference type="Gene3D" id="1.10.150.240">
    <property type="entry name" value="Putative phosphatase, domain 2"/>
    <property type="match status" value="1"/>
</dbReference>
<dbReference type="PANTHER" id="PTHR18901">
    <property type="entry name" value="2-DEOXYGLUCOSE-6-PHOSPHATE PHOSPHATASE 2"/>
    <property type="match status" value="1"/>
</dbReference>
<dbReference type="GO" id="GO:0016787">
    <property type="term" value="F:hydrolase activity"/>
    <property type="evidence" value="ECO:0007669"/>
    <property type="project" value="UniProtKB-KW"/>
</dbReference>
<proteinExistence type="predicted"/>
<dbReference type="RefSeq" id="WP_246327902.1">
    <property type="nucleotide sequence ID" value="NZ_BAABKR010000001.1"/>
</dbReference>
<protein>
    <submittedName>
        <fullName evidence="1">HAD superfamily hydrolase (TIGR01509 family)</fullName>
    </submittedName>
</protein>
<dbReference type="AlphaFoldDB" id="A0A7W5TT63"/>
<comment type="caution">
    <text evidence="1">The sequence shown here is derived from an EMBL/GenBank/DDBJ whole genome shotgun (WGS) entry which is preliminary data.</text>
</comment>
<keyword evidence="2" id="KW-1185">Reference proteome</keyword>
<gene>
    <name evidence="1" type="ORF">FHX47_000611</name>
</gene>
<dbReference type="SFLD" id="SFLDS00003">
    <property type="entry name" value="Haloacid_Dehalogenase"/>
    <property type="match status" value="1"/>
</dbReference>
<organism evidence="1 2">
    <name type="scientific">Garicola koreensis</name>
    <dbReference type="NCBI Taxonomy" id="1262554"/>
    <lineage>
        <taxon>Bacteria</taxon>
        <taxon>Bacillati</taxon>
        <taxon>Actinomycetota</taxon>
        <taxon>Actinomycetes</taxon>
        <taxon>Micrococcales</taxon>
        <taxon>Micrococcaceae</taxon>
        <taxon>Garicola</taxon>
    </lineage>
</organism>
<dbReference type="Pfam" id="PF00702">
    <property type="entry name" value="Hydrolase"/>
    <property type="match status" value="1"/>
</dbReference>
<sequence>MSDLQAVFWDMDGTLVDTEPYWIAAERELVESYGGAWSQEQAHLLVGQALEYSASVLQGAGVDMGNREIIDHLTADVAARCAERIPWRPGARELLQALNDEGVRCALVTMSFAPLAEAIVSALPAGSLECVVTGDVVSAGKPDPEAYHSAFTMMAADHAQRTGEELDRARCIAVEDSIPGTASAVASGMVTVAVPHYAQLPEHGAWHLVDSLAGLGVDDLRALLRSPVPVSAAPASA</sequence>
<dbReference type="InterPro" id="IPR023214">
    <property type="entry name" value="HAD_sf"/>
</dbReference>
<dbReference type="EMBL" id="JACIBT010000001">
    <property type="protein sequence ID" value="MBB3667018.1"/>
    <property type="molecule type" value="Genomic_DNA"/>
</dbReference>
<dbReference type="CDD" id="cd07505">
    <property type="entry name" value="HAD_BPGM-like"/>
    <property type="match status" value="1"/>
</dbReference>
<dbReference type="Gene3D" id="3.40.50.1000">
    <property type="entry name" value="HAD superfamily/HAD-like"/>
    <property type="match status" value="1"/>
</dbReference>
<evidence type="ECO:0000313" key="1">
    <source>
        <dbReference type="EMBL" id="MBB3667018.1"/>
    </source>
</evidence>
<dbReference type="PANTHER" id="PTHR18901:SF38">
    <property type="entry name" value="PSEUDOURIDINE-5'-PHOSPHATASE"/>
    <property type="match status" value="1"/>
</dbReference>
<dbReference type="InterPro" id="IPR036412">
    <property type="entry name" value="HAD-like_sf"/>
</dbReference>
<dbReference type="SFLD" id="SFLDG01129">
    <property type="entry name" value="C1.5:_HAD__Beta-PGM__Phosphata"/>
    <property type="match status" value="1"/>
</dbReference>
<keyword evidence="1" id="KW-0378">Hydrolase</keyword>
<dbReference type="SUPFAM" id="SSF56784">
    <property type="entry name" value="HAD-like"/>
    <property type="match status" value="1"/>
</dbReference>
<reference evidence="1 2" key="1">
    <citation type="submission" date="2020-08" db="EMBL/GenBank/DDBJ databases">
        <title>Sequencing the genomes of 1000 actinobacteria strains.</title>
        <authorList>
            <person name="Klenk H.-P."/>
        </authorList>
    </citation>
    <scope>NUCLEOTIDE SEQUENCE [LARGE SCALE GENOMIC DNA]</scope>
    <source>
        <strain evidence="1 2">DSM 28238</strain>
    </source>
</reference>
<name>A0A7W5TT63_9MICC</name>
<dbReference type="InterPro" id="IPR023198">
    <property type="entry name" value="PGP-like_dom2"/>
</dbReference>
<dbReference type="Proteomes" id="UP000547528">
    <property type="component" value="Unassembled WGS sequence"/>
</dbReference>
<evidence type="ECO:0000313" key="2">
    <source>
        <dbReference type="Proteomes" id="UP000547528"/>
    </source>
</evidence>